<name>A0A430VC47_CAMJU</name>
<feature type="non-terminal residue" evidence="2">
    <location>
        <position position="66"/>
    </location>
</feature>
<dbReference type="EMBL" id="PQZD01000003">
    <property type="protein sequence ID" value="RTI48643.1"/>
    <property type="molecule type" value="Genomic_DNA"/>
</dbReference>
<protein>
    <recommendedName>
        <fullName evidence="4">DUF1737 domain-containing protein</fullName>
    </recommendedName>
</protein>
<reference evidence="1" key="1">
    <citation type="submission" date="2018-01" db="EMBL/GenBank/DDBJ databases">
        <authorList>
            <person name="Kovanen S."/>
            <person name="Nieminen T."/>
            <person name="Pohja-Mykra M."/>
            <person name="Raunio-Saarnisto M."/>
            <person name="Sauvala M."/>
            <person name="Fredriksson-Ahomaa M."/>
            <person name="Hanninen M.-L."/>
            <person name="Kivisto R."/>
        </authorList>
    </citation>
    <scope>NUCLEOTIDE SEQUENCE</scope>
    <source>
        <strain evidence="1">SO-26</strain>
    </source>
</reference>
<proteinExistence type="predicted"/>
<dbReference type="Proteomes" id="UP000288507">
    <property type="component" value="Unassembled WGS sequence"/>
</dbReference>
<accession>A0A430VC47</accession>
<dbReference type="Proteomes" id="UP000287197">
    <property type="component" value="Unassembled WGS sequence"/>
</dbReference>
<evidence type="ECO:0008006" key="4">
    <source>
        <dbReference type="Google" id="ProtNLM"/>
    </source>
</evidence>
<dbReference type="RefSeq" id="WP_126262931.1">
    <property type="nucleotide sequence ID" value="NZ_PQZD01000003.1"/>
</dbReference>
<gene>
    <name evidence="2" type="ORF">C3H57_10245</name>
    <name evidence="1" type="ORF">C3I27_04265</name>
</gene>
<dbReference type="EMBL" id="PRBV01000045">
    <property type="protein sequence ID" value="RTJ77655.1"/>
    <property type="molecule type" value="Genomic_DNA"/>
</dbReference>
<evidence type="ECO:0000313" key="2">
    <source>
        <dbReference type="EMBL" id="RTJ77655.1"/>
    </source>
</evidence>
<evidence type="ECO:0000313" key="3">
    <source>
        <dbReference type="Proteomes" id="UP000288507"/>
    </source>
</evidence>
<evidence type="ECO:0000313" key="1">
    <source>
        <dbReference type="EMBL" id="RTI48643.1"/>
    </source>
</evidence>
<dbReference type="AlphaFoldDB" id="A0A430VC47"/>
<reference evidence="2 3" key="2">
    <citation type="journal article" date="2019" name="Appl. Environ. Microbiol.">
        <title>Population genetics and characterization of Campylobacter jejuni isolates in western jackdaws and game birds in Finland.</title>
        <authorList>
            <person name="Kovanen S."/>
            <person name="Rossi M."/>
            <person name="Pohja-Mykra M."/>
            <person name="Nieminen T."/>
            <person name="Raunio-Saarnisto M."/>
            <person name="Sauvala M."/>
            <person name="Fredriksson-Ahomaa M."/>
            <person name="Hanninen M.L."/>
            <person name="Kivisto R."/>
        </authorList>
    </citation>
    <scope>NUCLEOTIDE SEQUENCE [LARGE SCALE GENOMIC DNA]</scope>
    <source>
        <strain evidence="2 3">CB313</strain>
        <strain evidence="1">SO-26</strain>
    </source>
</reference>
<organism evidence="2 3">
    <name type="scientific">Campylobacter jejuni</name>
    <dbReference type="NCBI Taxonomy" id="197"/>
    <lineage>
        <taxon>Bacteria</taxon>
        <taxon>Pseudomonadati</taxon>
        <taxon>Campylobacterota</taxon>
        <taxon>Epsilonproteobacteria</taxon>
        <taxon>Campylobacterales</taxon>
        <taxon>Campylobacteraceae</taxon>
        <taxon>Campylobacter</taxon>
    </lineage>
</organism>
<comment type="caution">
    <text evidence="2">The sequence shown here is derived from an EMBL/GenBank/DDBJ whole genome shotgun (WGS) entry which is preliminary data.</text>
</comment>
<sequence length="66" mass="7705">MLRIVDYKIVSEYDHGLVNYEVVKLIAEGYQPKGYLTVLKTDEGVFFSQVMVKYQDKVKVNKDETE</sequence>